<reference evidence="3 4" key="1">
    <citation type="submission" date="2016-11" db="EMBL/GenBank/DDBJ databases">
        <title>The macronuclear genome of Stentor coeruleus: a giant cell with tiny introns.</title>
        <authorList>
            <person name="Slabodnick M."/>
            <person name="Ruby J.G."/>
            <person name="Reiff S.B."/>
            <person name="Swart E.C."/>
            <person name="Gosai S."/>
            <person name="Prabakaran S."/>
            <person name="Witkowska E."/>
            <person name="Larue G.E."/>
            <person name="Fisher S."/>
            <person name="Freeman R.M."/>
            <person name="Gunawardena J."/>
            <person name="Chu W."/>
            <person name="Stover N.A."/>
            <person name="Gregory B.D."/>
            <person name="Nowacki M."/>
            <person name="Derisi J."/>
            <person name="Roy S.W."/>
            <person name="Marshall W.F."/>
            <person name="Sood P."/>
        </authorList>
    </citation>
    <scope>NUCLEOTIDE SEQUENCE [LARGE SCALE GENOMIC DNA]</scope>
    <source>
        <strain evidence="3">WM001</strain>
    </source>
</reference>
<dbReference type="EMBL" id="MPUH01001396">
    <property type="protein sequence ID" value="OMJ68038.1"/>
    <property type="molecule type" value="Genomic_DNA"/>
</dbReference>
<keyword evidence="2" id="KW-0812">Transmembrane</keyword>
<feature type="region of interest" description="Disordered" evidence="1">
    <location>
        <begin position="1"/>
        <end position="27"/>
    </location>
</feature>
<dbReference type="AlphaFoldDB" id="A0A1R2AU53"/>
<dbReference type="Proteomes" id="UP000187209">
    <property type="component" value="Unassembled WGS sequence"/>
</dbReference>
<proteinExistence type="predicted"/>
<name>A0A1R2AU53_9CILI</name>
<evidence type="ECO:0000313" key="3">
    <source>
        <dbReference type="EMBL" id="OMJ68038.1"/>
    </source>
</evidence>
<organism evidence="3 4">
    <name type="scientific">Stentor coeruleus</name>
    <dbReference type="NCBI Taxonomy" id="5963"/>
    <lineage>
        <taxon>Eukaryota</taxon>
        <taxon>Sar</taxon>
        <taxon>Alveolata</taxon>
        <taxon>Ciliophora</taxon>
        <taxon>Postciliodesmatophora</taxon>
        <taxon>Heterotrichea</taxon>
        <taxon>Heterotrichida</taxon>
        <taxon>Stentoridae</taxon>
        <taxon>Stentor</taxon>
    </lineage>
</organism>
<feature type="compositionally biased region" description="Basic residues" evidence="1">
    <location>
        <begin position="11"/>
        <end position="20"/>
    </location>
</feature>
<evidence type="ECO:0000256" key="1">
    <source>
        <dbReference type="SAM" id="MobiDB-lite"/>
    </source>
</evidence>
<comment type="caution">
    <text evidence="3">The sequence shown here is derived from an EMBL/GenBank/DDBJ whole genome shotgun (WGS) entry which is preliminary data.</text>
</comment>
<keyword evidence="4" id="KW-1185">Reference proteome</keyword>
<feature type="transmembrane region" description="Helical" evidence="2">
    <location>
        <begin position="451"/>
        <end position="470"/>
    </location>
</feature>
<accession>A0A1R2AU53</accession>
<keyword evidence="2" id="KW-1133">Transmembrane helix</keyword>
<gene>
    <name evidence="3" type="ORF">SteCoe_34627</name>
</gene>
<sequence>MEPNTQSLPKTHIKKPHTSLHSRSNCPIPLRINTKKKLSSLKSCNPSISQSKDLTGFYIPNKTSFDIPLPIEINQKYKNSNLIHQETQLSKSPKDLNKNPHKNKNSIDYVMFNDIENTQAKRKKDHQVKRSYKSMSTSKFDITLWKTSNNSTNIKLANRVPTSFDFSGKFNYDLSRKNSLPISEKMSIDSRKHRDDVFPKIISWDESEENSPTSPVRLHKKSIDNRPTLCPTEEVDHLQVVENHFDSQIDSPRSPCNNLPSIRESINQNLKLHTKCQIIDFFTVLSYYNQLQLSSHKHGLIWKTSCFEKIFKCFYNYTEIDEHNIEICEKLISFAYTQFSFNDNLHKSLLVSVYARIKRIDNIPDDPEDLFTEIIHSNKENFHLDTKMPLLGLTNVLFLDSYFPELLEKIIEICEVCEVNTLDVVFKVTKINVEFLRKRKFNGLINRGRRCLELIFFMFAGLMVCFYSIFQNENNTKKVCREIIKQSKDNLQEVLDVARDAYANQATQN</sequence>
<protein>
    <submittedName>
        <fullName evidence="3">Uncharacterized protein</fullName>
    </submittedName>
</protein>
<evidence type="ECO:0000256" key="2">
    <source>
        <dbReference type="SAM" id="Phobius"/>
    </source>
</evidence>
<keyword evidence="2" id="KW-0472">Membrane</keyword>
<evidence type="ECO:0000313" key="4">
    <source>
        <dbReference type="Proteomes" id="UP000187209"/>
    </source>
</evidence>